<evidence type="ECO:0000259" key="4">
    <source>
        <dbReference type="PROSITE" id="PS50043"/>
    </source>
</evidence>
<dbReference type="SUPFAM" id="SSF46894">
    <property type="entry name" value="C-terminal effector domain of the bipartite response regulators"/>
    <property type="match status" value="1"/>
</dbReference>
<evidence type="ECO:0000256" key="1">
    <source>
        <dbReference type="ARBA" id="ARBA00023015"/>
    </source>
</evidence>
<dbReference type="PANTHER" id="PTHR44688">
    <property type="entry name" value="DNA-BINDING TRANSCRIPTIONAL ACTIVATOR DEVR_DOSR"/>
    <property type="match status" value="1"/>
</dbReference>
<accession>A0A378XDQ4</accession>
<reference evidence="6 7" key="1">
    <citation type="submission" date="2018-06" db="EMBL/GenBank/DDBJ databases">
        <authorList>
            <consortium name="Pathogen Informatics"/>
            <person name="Doyle S."/>
        </authorList>
    </citation>
    <scope>NUCLEOTIDE SEQUENCE [LARGE SCALE GENOMIC DNA]</scope>
    <source>
        <strain evidence="6 7">NCTC11997</strain>
    </source>
</reference>
<dbReference type="Gene3D" id="1.10.10.10">
    <property type="entry name" value="Winged helix-like DNA-binding domain superfamily/Winged helix DNA-binding domain"/>
    <property type="match status" value="1"/>
</dbReference>
<dbReference type="SMART" id="SM00421">
    <property type="entry name" value="HTH_LUXR"/>
    <property type="match status" value="1"/>
</dbReference>
<reference evidence="5 8" key="2">
    <citation type="submission" date="2020-12" db="EMBL/GenBank/DDBJ databases">
        <title>FDA dAtabase for Regulatory Grade micrObial Sequences (FDA-ARGOS): Supporting development and validation of Infectious Disease Dx tests.</title>
        <authorList>
            <person name="Sproer C."/>
            <person name="Gronow S."/>
            <person name="Severitt S."/>
            <person name="Schroder I."/>
            <person name="Tallon L."/>
            <person name="Sadzewicz L."/>
            <person name="Zhao X."/>
            <person name="Boylan J."/>
            <person name="Ott S."/>
            <person name="Bowen H."/>
            <person name="Vavikolanu K."/>
            <person name="Mehta A."/>
            <person name="Aluvathingal J."/>
            <person name="Nadendla S."/>
            <person name="Lowell S."/>
            <person name="Myers T."/>
            <person name="Yan Y."/>
            <person name="Sichtig H."/>
        </authorList>
    </citation>
    <scope>NUCLEOTIDE SEQUENCE [LARGE SCALE GENOMIC DNA]</scope>
    <source>
        <strain evidence="5 8">FDAARGOS_872</strain>
    </source>
</reference>
<dbReference type="PROSITE" id="PS50043">
    <property type="entry name" value="HTH_LUXR_2"/>
    <property type="match status" value="1"/>
</dbReference>
<dbReference type="GO" id="GO:0006355">
    <property type="term" value="P:regulation of DNA-templated transcription"/>
    <property type="evidence" value="ECO:0007669"/>
    <property type="project" value="InterPro"/>
</dbReference>
<dbReference type="OrthoDB" id="9154877at2"/>
<dbReference type="STRING" id="1122619.GCA_000373745_00868"/>
<dbReference type="Proteomes" id="UP000594903">
    <property type="component" value="Chromosome"/>
</dbReference>
<keyword evidence="8" id="KW-1185">Reference proteome</keyword>
<dbReference type="Pfam" id="PF00196">
    <property type="entry name" value="GerE"/>
    <property type="match status" value="1"/>
</dbReference>
<sequence length="85" mass="9680">MKNIVYEKNSKSPAAAVIGLTKREESICKLVVQGCSNKEISSRLLISERTVETHRANIFRKLSVHNAAELQHDYGRFFYKNLGNQ</sequence>
<dbReference type="PROSITE" id="PS00622">
    <property type="entry name" value="HTH_LUXR_1"/>
    <property type="match status" value="1"/>
</dbReference>
<dbReference type="InterPro" id="IPR036388">
    <property type="entry name" value="WH-like_DNA-bd_sf"/>
</dbReference>
<keyword evidence="1" id="KW-0805">Transcription regulation</keyword>
<feature type="domain" description="HTH luxR-type" evidence="4">
    <location>
        <begin position="13"/>
        <end position="75"/>
    </location>
</feature>
<evidence type="ECO:0000256" key="2">
    <source>
        <dbReference type="ARBA" id="ARBA00023125"/>
    </source>
</evidence>
<evidence type="ECO:0000313" key="8">
    <source>
        <dbReference type="Proteomes" id="UP000594903"/>
    </source>
</evidence>
<evidence type="ECO:0000313" key="7">
    <source>
        <dbReference type="Proteomes" id="UP000254603"/>
    </source>
</evidence>
<dbReference type="InterPro" id="IPR016032">
    <property type="entry name" value="Sig_transdc_resp-reg_C-effctor"/>
</dbReference>
<dbReference type="PRINTS" id="PR00038">
    <property type="entry name" value="HTHLUXR"/>
</dbReference>
<keyword evidence="3" id="KW-0804">Transcription</keyword>
<evidence type="ECO:0000313" key="5">
    <source>
        <dbReference type="EMBL" id="QPT41023.1"/>
    </source>
</evidence>
<organism evidence="6 7">
    <name type="scientific">Oligella ureolytica</name>
    <dbReference type="NCBI Taxonomy" id="90244"/>
    <lineage>
        <taxon>Bacteria</taxon>
        <taxon>Pseudomonadati</taxon>
        <taxon>Pseudomonadota</taxon>
        <taxon>Betaproteobacteria</taxon>
        <taxon>Burkholderiales</taxon>
        <taxon>Alcaligenaceae</taxon>
        <taxon>Oligella</taxon>
    </lineage>
</organism>
<dbReference type="Proteomes" id="UP000254603">
    <property type="component" value="Unassembled WGS sequence"/>
</dbReference>
<gene>
    <name evidence="6" type="primary">uhpA</name>
    <name evidence="5" type="ORF">I6G29_05625</name>
    <name evidence="6" type="ORF">NCTC11997_01180</name>
</gene>
<keyword evidence="2" id="KW-0238">DNA-binding</keyword>
<dbReference type="InterPro" id="IPR000792">
    <property type="entry name" value="Tscrpt_reg_LuxR_C"/>
</dbReference>
<dbReference type="EMBL" id="UGSB01000001">
    <property type="protein sequence ID" value="SUA53467.1"/>
    <property type="molecule type" value="Genomic_DNA"/>
</dbReference>
<evidence type="ECO:0000256" key="3">
    <source>
        <dbReference type="ARBA" id="ARBA00023163"/>
    </source>
</evidence>
<dbReference type="PANTHER" id="PTHR44688:SF16">
    <property type="entry name" value="DNA-BINDING TRANSCRIPTIONAL ACTIVATOR DEVR_DOSR"/>
    <property type="match status" value="1"/>
</dbReference>
<dbReference type="EMBL" id="CP065725">
    <property type="protein sequence ID" value="QPT41023.1"/>
    <property type="molecule type" value="Genomic_DNA"/>
</dbReference>
<dbReference type="RefSeq" id="WP_018574052.1">
    <property type="nucleotide sequence ID" value="NZ_CP065725.1"/>
</dbReference>
<name>A0A378XDQ4_9BURK</name>
<protein>
    <submittedName>
        <fullName evidence="5">Response regulator transcription factor</fullName>
    </submittedName>
    <submittedName>
        <fullName evidence="6">Transcriptional regulatory protein uhpA</fullName>
    </submittedName>
</protein>
<proteinExistence type="predicted"/>
<evidence type="ECO:0000313" key="6">
    <source>
        <dbReference type="EMBL" id="SUA53467.1"/>
    </source>
</evidence>
<dbReference type="AlphaFoldDB" id="A0A378XDQ4"/>
<dbReference type="CDD" id="cd06170">
    <property type="entry name" value="LuxR_C_like"/>
    <property type="match status" value="1"/>
</dbReference>
<dbReference type="GO" id="GO:0003677">
    <property type="term" value="F:DNA binding"/>
    <property type="evidence" value="ECO:0007669"/>
    <property type="project" value="UniProtKB-KW"/>
</dbReference>